<keyword evidence="5" id="KW-1185">Reference proteome</keyword>
<accession>A0A1E7KRH0</accession>
<feature type="non-terminal residue" evidence="4">
    <location>
        <position position="120"/>
    </location>
</feature>
<dbReference type="Pfam" id="PF00109">
    <property type="entry name" value="ketoacyl-synt"/>
    <property type="match status" value="1"/>
</dbReference>
<keyword evidence="1" id="KW-0808">Transferase</keyword>
<evidence type="ECO:0000313" key="4">
    <source>
        <dbReference type="EMBL" id="OEV06518.1"/>
    </source>
</evidence>
<dbReference type="AlphaFoldDB" id="A0A1E7KRH0"/>
<dbReference type="InterPro" id="IPR020841">
    <property type="entry name" value="PKS_Beta-ketoAc_synthase_dom"/>
</dbReference>
<dbReference type="SUPFAM" id="SSF53901">
    <property type="entry name" value="Thiolase-like"/>
    <property type="match status" value="1"/>
</dbReference>
<dbReference type="InterPro" id="IPR018201">
    <property type="entry name" value="Ketoacyl_synth_AS"/>
</dbReference>
<dbReference type="SMART" id="SM00825">
    <property type="entry name" value="PKS_KS"/>
    <property type="match status" value="1"/>
</dbReference>
<dbReference type="OrthoDB" id="9778690at2"/>
<protein>
    <recommendedName>
        <fullName evidence="3">Ketosynthase family 3 (KS3) domain-containing protein</fullName>
    </recommendedName>
</protein>
<organism evidence="4 5">
    <name type="scientific">Streptomyces oceani</name>
    <dbReference type="NCBI Taxonomy" id="1075402"/>
    <lineage>
        <taxon>Bacteria</taxon>
        <taxon>Bacillati</taxon>
        <taxon>Actinomycetota</taxon>
        <taxon>Actinomycetes</taxon>
        <taxon>Kitasatosporales</taxon>
        <taxon>Streptomycetaceae</taxon>
        <taxon>Streptomyces</taxon>
    </lineage>
</organism>
<dbReference type="RefSeq" id="WP_139140807.1">
    <property type="nucleotide sequence ID" value="NZ_LJGU01000049.1"/>
</dbReference>
<evidence type="ECO:0000313" key="5">
    <source>
        <dbReference type="Proteomes" id="UP000176101"/>
    </source>
</evidence>
<dbReference type="PROSITE" id="PS00606">
    <property type="entry name" value="KS3_1"/>
    <property type="match status" value="1"/>
</dbReference>
<dbReference type="InterPro" id="IPR014030">
    <property type="entry name" value="Ketoacyl_synth_N"/>
</dbReference>
<name>A0A1E7KRH0_9ACTN</name>
<dbReference type="InterPro" id="IPR016039">
    <property type="entry name" value="Thiolase-like"/>
</dbReference>
<keyword evidence="2" id="KW-0511">Multifunctional enzyme</keyword>
<dbReference type="GO" id="GO:0006633">
    <property type="term" value="P:fatty acid biosynthetic process"/>
    <property type="evidence" value="ECO:0007669"/>
    <property type="project" value="InterPro"/>
</dbReference>
<dbReference type="STRING" id="1075402.AN216_00225"/>
<evidence type="ECO:0000259" key="3">
    <source>
        <dbReference type="PROSITE" id="PS52004"/>
    </source>
</evidence>
<evidence type="ECO:0000256" key="1">
    <source>
        <dbReference type="ARBA" id="ARBA00022679"/>
    </source>
</evidence>
<dbReference type="PANTHER" id="PTHR43775">
    <property type="entry name" value="FATTY ACID SYNTHASE"/>
    <property type="match status" value="1"/>
</dbReference>
<dbReference type="Proteomes" id="UP000176101">
    <property type="component" value="Unassembled WGS sequence"/>
</dbReference>
<feature type="domain" description="Ketosynthase family 3 (KS3)" evidence="3">
    <location>
        <begin position="1"/>
        <end position="120"/>
    </location>
</feature>
<dbReference type="CDD" id="cd00833">
    <property type="entry name" value="PKS"/>
    <property type="match status" value="1"/>
</dbReference>
<sequence>GIDPTSLRGTDTGVFCGVITSDYGGEPAPELEGYRLTGKSTSVVSGRVAYSFGFEGPAVSVDTACSSSLVALHMASRALRSGECSMALVGGVTVLSGPFLFVEFSRQRGLARDGRCKAYS</sequence>
<comment type="caution">
    <text evidence="4">The sequence shown here is derived from an EMBL/GenBank/DDBJ whole genome shotgun (WGS) entry which is preliminary data.</text>
</comment>
<feature type="non-terminal residue" evidence="4">
    <location>
        <position position="1"/>
    </location>
</feature>
<gene>
    <name evidence="4" type="ORF">AN216_00225</name>
</gene>
<dbReference type="PANTHER" id="PTHR43775:SF51">
    <property type="entry name" value="INACTIVE PHENOLPHTHIOCEROL SYNTHESIS POLYKETIDE SYNTHASE TYPE I PKS1-RELATED"/>
    <property type="match status" value="1"/>
</dbReference>
<dbReference type="GO" id="GO:0004315">
    <property type="term" value="F:3-oxoacyl-[acyl-carrier-protein] synthase activity"/>
    <property type="evidence" value="ECO:0007669"/>
    <property type="project" value="InterPro"/>
</dbReference>
<evidence type="ECO:0000256" key="2">
    <source>
        <dbReference type="ARBA" id="ARBA00023268"/>
    </source>
</evidence>
<dbReference type="Gene3D" id="3.40.47.10">
    <property type="match status" value="1"/>
</dbReference>
<dbReference type="GO" id="GO:0004312">
    <property type="term" value="F:fatty acid synthase activity"/>
    <property type="evidence" value="ECO:0007669"/>
    <property type="project" value="TreeGrafter"/>
</dbReference>
<proteinExistence type="predicted"/>
<dbReference type="EMBL" id="LJGU01000049">
    <property type="protein sequence ID" value="OEV06518.1"/>
    <property type="molecule type" value="Genomic_DNA"/>
</dbReference>
<reference evidence="4 5" key="1">
    <citation type="journal article" date="2016" name="Front. Microbiol.">
        <title>Comparative Genomics Analysis of Streptomyces Species Reveals Their Adaptation to the Marine Environment and Their Diversity at the Genomic Level.</title>
        <authorList>
            <person name="Tian X."/>
            <person name="Zhang Z."/>
            <person name="Yang T."/>
            <person name="Chen M."/>
            <person name="Li J."/>
            <person name="Chen F."/>
            <person name="Yang J."/>
            <person name="Li W."/>
            <person name="Zhang B."/>
            <person name="Zhang Z."/>
            <person name="Wu J."/>
            <person name="Zhang C."/>
            <person name="Long L."/>
            <person name="Xiao J."/>
        </authorList>
    </citation>
    <scope>NUCLEOTIDE SEQUENCE [LARGE SCALE GENOMIC DNA]</scope>
    <source>
        <strain evidence="4 5">SCSIO 02100</strain>
    </source>
</reference>
<dbReference type="InterPro" id="IPR050091">
    <property type="entry name" value="PKS_NRPS_Biosynth_Enz"/>
</dbReference>
<dbReference type="PROSITE" id="PS52004">
    <property type="entry name" value="KS3_2"/>
    <property type="match status" value="1"/>
</dbReference>